<evidence type="ECO:0000256" key="8">
    <source>
        <dbReference type="ARBA" id="ARBA00023163"/>
    </source>
</evidence>
<evidence type="ECO:0000259" key="13">
    <source>
        <dbReference type="Pfam" id="PF10099"/>
    </source>
</evidence>
<keyword evidence="5 12" id="KW-1133">Transmembrane helix</keyword>
<evidence type="ECO:0000256" key="4">
    <source>
        <dbReference type="ARBA" id="ARBA00022692"/>
    </source>
</evidence>
<evidence type="ECO:0000256" key="11">
    <source>
        <dbReference type="SAM" id="MobiDB-lite"/>
    </source>
</evidence>
<comment type="subcellular location">
    <subcellularLocation>
        <location evidence="2">Cell membrane</location>
    </subcellularLocation>
    <subcellularLocation>
        <location evidence="1">Membrane</location>
        <topology evidence="1">Single-pass membrane protein</topology>
    </subcellularLocation>
</comment>
<evidence type="ECO:0000256" key="5">
    <source>
        <dbReference type="ARBA" id="ARBA00022989"/>
    </source>
</evidence>
<sequence length="286" mass="29718">MEQHENELTGSYALNALNETERQELFEHSERSSAIRDEIDALTGTATLLGLSAAPVAPPARVKTNIMAAIKNTAQLPAETSPMTSSAADAPAEETLPAQATEDAQTPPVQPVVPVTSLAAEREARRPARFSTRVLGIAAGALFVASAGLASVVISQNVQQEKLETQLADAGKNQAELTRLLTASDVKSATQTLKDGARVTLAYSAGEGMMAVTTAGLPALPTDKGYEFWLISDEGAVSAGLLSGPDPDTMTLVNGSMQGITHFGISVEPSGGSPEPTTTPILVQEL</sequence>
<dbReference type="PANTHER" id="PTHR37461">
    <property type="entry name" value="ANTI-SIGMA-K FACTOR RSKA"/>
    <property type="match status" value="1"/>
</dbReference>
<proteinExistence type="predicted"/>
<accession>A0A839QJK9</accession>
<organism evidence="14 15">
    <name type="scientific">Paeniglutamicibacter cryotolerans</name>
    <dbReference type="NCBI Taxonomy" id="670079"/>
    <lineage>
        <taxon>Bacteria</taxon>
        <taxon>Bacillati</taxon>
        <taxon>Actinomycetota</taxon>
        <taxon>Actinomycetes</taxon>
        <taxon>Micrococcales</taxon>
        <taxon>Micrococcaceae</taxon>
        <taxon>Paeniglutamicibacter</taxon>
    </lineage>
</organism>
<feature type="transmembrane region" description="Helical" evidence="12">
    <location>
        <begin position="134"/>
        <end position="154"/>
    </location>
</feature>
<keyword evidence="3" id="KW-1003">Cell membrane</keyword>
<evidence type="ECO:0000256" key="10">
    <source>
        <dbReference type="ARBA" id="ARBA00030803"/>
    </source>
</evidence>
<feature type="region of interest" description="Disordered" evidence="11">
    <location>
        <begin position="77"/>
        <end position="111"/>
    </location>
</feature>
<evidence type="ECO:0000256" key="1">
    <source>
        <dbReference type="ARBA" id="ARBA00004167"/>
    </source>
</evidence>
<evidence type="ECO:0000313" key="15">
    <source>
        <dbReference type="Proteomes" id="UP000523000"/>
    </source>
</evidence>
<dbReference type="Pfam" id="PF10099">
    <property type="entry name" value="RskA_C"/>
    <property type="match status" value="1"/>
</dbReference>
<dbReference type="InterPro" id="IPR041916">
    <property type="entry name" value="Anti_sigma_zinc_sf"/>
</dbReference>
<feature type="domain" description="Anti-sigma K factor RskA C-terminal" evidence="13">
    <location>
        <begin position="144"/>
        <end position="281"/>
    </location>
</feature>
<keyword evidence="7 12" id="KW-0472">Membrane</keyword>
<keyword evidence="6" id="KW-0805">Transcription regulation</keyword>
<dbReference type="RefSeq" id="WP_183510984.1">
    <property type="nucleotide sequence ID" value="NZ_BAABGK010000008.1"/>
</dbReference>
<dbReference type="Gene3D" id="1.10.10.1320">
    <property type="entry name" value="Anti-sigma factor, zinc-finger domain"/>
    <property type="match status" value="1"/>
</dbReference>
<keyword evidence="15" id="KW-1185">Reference proteome</keyword>
<dbReference type="Proteomes" id="UP000523000">
    <property type="component" value="Unassembled WGS sequence"/>
</dbReference>
<evidence type="ECO:0000256" key="6">
    <source>
        <dbReference type="ARBA" id="ARBA00023015"/>
    </source>
</evidence>
<dbReference type="InterPro" id="IPR018764">
    <property type="entry name" value="RskA_C"/>
</dbReference>
<dbReference type="GO" id="GO:0016989">
    <property type="term" value="F:sigma factor antagonist activity"/>
    <property type="evidence" value="ECO:0007669"/>
    <property type="project" value="TreeGrafter"/>
</dbReference>
<evidence type="ECO:0000256" key="2">
    <source>
        <dbReference type="ARBA" id="ARBA00004236"/>
    </source>
</evidence>
<gene>
    <name evidence="14" type="ORF">E9229_001974</name>
</gene>
<evidence type="ECO:0000313" key="14">
    <source>
        <dbReference type="EMBL" id="MBB2995783.1"/>
    </source>
</evidence>
<keyword evidence="8" id="KW-0804">Transcription</keyword>
<dbReference type="AlphaFoldDB" id="A0A839QJK9"/>
<dbReference type="InterPro" id="IPR051474">
    <property type="entry name" value="Anti-sigma-K/W_factor"/>
</dbReference>
<dbReference type="GO" id="GO:0005886">
    <property type="term" value="C:plasma membrane"/>
    <property type="evidence" value="ECO:0007669"/>
    <property type="project" value="UniProtKB-SubCell"/>
</dbReference>
<keyword evidence="4 12" id="KW-0812">Transmembrane</keyword>
<dbReference type="EMBL" id="JACHVS010000001">
    <property type="protein sequence ID" value="MBB2995783.1"/>
    <property type="molecule type" value="Genomic_DNA"/>
</dbReference>
<protein>
    <recommendedName>
        <fullName evidence="10">Regulator of SigK</fullName>
    </recommendedName>
    <alternativeName>
        <fullName evidence="9">Sigma-K anti-sigma factor RskA</fullName>
    </alternativeName>
</protein>
<reference evidence="14 15" key="1">
    <citation type="submission" date="2020-08" db="EMBL/GenBank/DDBJ databases">
        <title>Sequencing the genomes of 1000 actinobacteria strains.</title>
        <authorList>
            <person name="Klenk H.-P."/>
        </authorList>
    </citation>
    <scope>NUCLEOTIDE SEQUENCE [LARGE SCALE GENOMIC DNA]</scope>
    <source>
        <strain evidence="14 15">DSM 22826</strain>
    </source>
</reference>
<evidence type="ECO:0000256" key="7">
    <source>
        <dbReference type="ARBA" id="ARBA00023136"/>
    </source>
</evidence>
<dbReference type="GO" id="GO:0006417">
    <property type="term" value="P:regulation of translation"/>
    <property type="evidence" value="ECO:0007669"/>
    <property type="project" value="TreeGrafter"/>
</dbReference>
<evidence type="ECO:0000256" key="9">
    <source>
        <dbReference type="ARBA" id="ARBA00029829"/>
    </source>
</evidence>
<name>A0A839QJK9_9MICC</name>
<dbReference type="PANTHER" id="PTHR37461:SF1">
    <property type="entry name" value="ANTI-SIGMA-K FACTOR RSKA"/>
    <property type="match status" value="1"/>
</dbReference>
<evidence type="ECO:0000256" key="3">
    <source>
        <dbReference type="ARBA" id="ARBA00022475"/>
    </source>
</evidence>
<comment type="caution">
    <text evidence="14">The sequence shown here is derived from an EMBL/GenBank/DDBJ whole genome shotgun (WGS) entry which is preliminary data.</text>
</comment>
<evidence type="ECO:0000256" key="12">
    <source>
        <dbReference type="SAM" id="Phobius"/>
    </source>
</evidence>